<dbReference type="PROSITE" id="PS60001">
    <property type="entry name" value="NOS"/>
    <property type="match status" value="1"/>
</dbReference>
<dbReference type="EC" id="1.14.13.39" evidence="5"/>
<dbReference type="Gene3D" id="3.90.440.10">
    <property type="entry name" value="Nitric Oxide Synthase,Heme Domain,Chain A domain 2"/>
    <property type="match status" value="1"/>
</dbReference>
<organism evidence="17 18">
    <name type="scientific">Ranitomeya imitator</name>
    <name type="common">mimic poison frog</name>
    <dbReference type="NCBI Taxonomy" id="111125"/>
    <lineage>
        <taxon>Eukaryota</taxon>
        <taxon>Metazoa</taxon>
        <taxon>Chordata</taxon>
        <taxon>Craniata</taxon>
        <taxon>Vertebrata</taxon>
        <taxon>Euteleostomi</taxon>
        <taxon>Amphibia</taxon>
        <taxon>Batrachia</taxon>
        <taxon>Anura</taxon>
        <taxon>Neobatrachia</taxon>
        <taxon>Hyloidea</taxon>
        <taxon>Dendrobatidae</taxon>
        <taxon>Dendrobatinae</taxon>
        <taxon>Ranitomeya</taxon>
    </lineage>
</organism>
<evidence type="ECO:0000256" key="11">
    <source>
        <dbReference type="ARBA" id="ARBA00022857"/>
    </source>
</evidence>
<dbReference type="SUPFAM" id="SSF56512">
    <property type="entry name" value="Nitric oxide (NO) synthase oxygenase domain"/>
    <property type="match status" value="1"/>
</dbReference>
<evidence type="ECO:0000256" key="9">
    <source>
        <dbReference type="ARBA" id="ARBA00022723"/>
    </source>
</evidence>
<evidence type="ECO:0000256" key="8">
    <source>
        <dbReference type="ARBA" id="ARBA00022643"/>
    </source>
</evidence>
<comment type="cofactor">
    <cofactor evidence="1">
        <name>FMN</name>
        <dbReference type="ChEBI" id="CHEBI:58210"/>
    </cofactor>
</comment>
<comment type="similarity">
    <text evidence="4">Belongs to the NOS family.</text>
</comment>
<evidence type="ECO:0000256" key="14">
    <source>
        <dbReference type="ARBA" id="ARBA00023004"/>
    </source>
</evidence>
<name>A0ABN9LEA8_9NEOB</name>
<evidence type="ECO:0000313" key="18">
    <source>
        <dbReference type="Proteomes" id="UP001176940"/>
    </source>
</evidence>
<protein>
    <recommendedName>
        <fullName evidence="5">nitric-oxide synthase (NADPH)</fullName>
        <ecNumber evidence="5">1.14.13.39</ecNumber>
    </recommendedName>
</protein>
<evidence type="ECO:0000256" key="2">
    <source>
        <dbReference type="ARBA" id="ARBA00001950"/>
    </source>
</evidence>
<keyword evidence="7" id="KW-0285">Flavoprotein</keyword>
<dbReference type="InterPro" id="IPR044940">
    <property type="entry name" value="NOS_dom_2"/>
</dbReference>
<dbReference type="InterPro" id="IPR036119">
    <property type="entry name" value="NOS_N_sf"/>
</dbReference>
<dbReference type="EMBL" id="CAUEEQ010013877">
    <property type="protein sequence ID" value="CAJ0937860.1"/>
    <property type="molecule type" value="Genomic_DNA"/>
</dbReference>
<comment type="cofactor">
    <cofactor evidence="3">
        <name>heme b</name>
        <dbReference type="ChEBI" id="CHEBI:60344"/>
    </cofactor>
</comment>
<dbReference type="Proteomes" id="UP001176940">
    <property type="component" value="Unassembled WGS sequence"/>
</dbReference>
<keyword evidence="9" id="KW-0479">Metal-binding</keyword>
<evidence type="ECO:0000259" key="16">
    <source>
        <dbReference type="PROSITE" id="PS60001"/>
    </source>
</evidence>
<gene>
    <name evidence="17" type="ORF">RIMI_LOCUS7351361</name>
</gene>
<keyword evidence="14" id="KW-0408">Iron</keyword>
<keyword evidence="6" id="KW-0349">Heme</keyword>
<evidence type="ECO:0000256" key="1">
    <source>
        <dbReference type="ARBA" id="ARBA00001917"/>
    </source>
</evidence>
<reference evidence="17" key="1">
    <citation type="submission" date="2023-07" db="EMBL/GenBank/DDBJ databases">
        <authorList>
            <person name="Stuckert A."/>
        </authorList>
    </citation>
    <scope>NUCLEOTIDE SEQUENCE</scope>
</reference>
<accession>A0ABN9LEA8</accession>
<feature type="domain" description="Nitric oxide synthase (NOS)" evidence="16">
    <location>
        <begin position="51"/>
        <end position="58"/>
    </location>
</feature>
<dbReference type="InterPro" id="IPR050607">
    <property type="entry name" value="NOS"/>
</dbReference>
<evidence type="ECO:0000256" key="5">
    <source>
        <dbReference type="ARBA" id="ARBA00012989"/>
    </source>
</evidence>
<evidence type="ECO:0000256" key="10">
    <source>
        <dbReference type="ARBA" id="ARBA00022827"/>
    </source>
</evidence>
<evidence type="ECO:0000256" key="6">
    <source>
        <dbReference type="ARBA" id="ARBA00022617"/>
    </source>
</evidence>
<keyword evidence="10" id="KW-0274">FAD</keyword>
<dbReference type="PANTHER" id="PTHR43410:SF2">
    <property type="entry name" value="NITRIC OXIDE SYNTHASE"/>
    <property type="match status" value="1"/>
</dbReference>
<comment type="caution">
    <text evidence="17">The sequence shown here is derived from an EMBL/GenBank/DDBJ whole genome shotgun (WGS) entry which is preliminary data.</text>
</comment>
<evidence type="ECO:0000256" key="12">
    <source>
        <dbReference type="ARBA" id="ARBA00022860"/>
    </source>
</evidence>
<dbReference type="Pfam" id="PF02898">
    <property type="entry name" value="NO_synthase"/>
    <property type="match status" value="1"/>
</dbReference>
<evidence type="ECO:0000313" key="17">
    <source>
        <dbReference type="EMBL" id="CAJ0937860.1"/>
    </source>
</evidence>
<keyword evidence="18" id="KW-1185">Reference proteome</keyword>
<evidence type="ECO:0000256" key="7">
    <source>
        <dbReference type="ARBA" id="ARBA00022630"/>
    </source>
</evidence>
<keyword evidence="13" id="KW-0560">Oxidoreductase</keyword>
<dbReference type="PANTHER" id="PTHR43410">
    <property type="entry name" value="NITRIC OXIDE SYNTHASE OXYGENASE"/>
    <property type="match status" value="1"/>
</dbReference>
<comment type="cofactor">
    <cofactor evidence="2">
        <name>(6R)-L-erythro-5,6,7,8-tetrahydrobiopterin</name>
        <dbReference type="ChEBI" id="CHEBI:59560"/>
    </cofactor>
</comment>
<evidence type="ECO:0000256" key="15">
    <source>
        <dbReference type="ARBA" id="ARBA00047419"/>
    </source>
</evidence>
<keyword evidence="8" id="KW-0288">FMN</keyword>
<dbReference type="InterPro" id="IPR004030">
    <property type="entry name" value="NOS_N"/>
</dbReference>
<keyword evidence="12" id="KW-0112">Calmodulin-binding</keyword>
<keyword evidence="11" id="KW-0521">NADP</keyword>
<comment type="catalytic activity">
    <reaction evidence="15">
        <text>2 L-arginine + 3 NADPH + 4 O2 + H(+) = 2 L-citrulline + 2 nitric oxide + 3 NADP(+) + 4 H2O</text>
        <dbReference type="Rhea" id="RHEA:19897"/>
        <dbReference type="ChEBI" id="CHEBI:15377"/>
        <dbReference type="ChEBI" id="CHEBI:15378"/>
        <dbReference type="ChEBI" id="CHEBI:15379"/>
        <dbReference type="ChEBI" id="CHEBI:16480"/>
        <dbReference type="ChEBI" id="CHEBI:32682"/>
        <dbReference type="ChEBI" id="CHEBI:57743"/>
        <dbReference type="ChEBI" id="CHEBI:57783"/>
        <dbReference type="ChEBI" id="CHEBI:58349"/>
        <dbReference type="EC" id="1.14.13.39"/>
    </reaction>
    <physiologicalReaction direction="left-to-right" evidence="15">
        <dbReference type="Rhea" id="RHEA:19898"/>
    </physiologicalReaction>
</comment>
<sequence length="329" mass="37384">MPPKLKGRFGSKAHLERVEEVRKEIETTDTYQLRDTELIYGAKHAWRNAARCVGRIQWSKLQVFDARDCTTAHGMYNYICNHIKYATNKGNLRSAITIFPQRTDGKHDFRVWNAQIIRYAGYKQPDGSVLGDPANVELTEICIQQGWKAPRGRFDVLPLVLQADGNDPELFEIPPEMIIEIPIRHPKYDSIIHCINYQFIMCLPAAMMKLKPKGTVTHSDAAAIPTTIRIAAASLFGRWRAVTQTALQRPTMPRSPVTRVNIGQTREAERSAGGQTAVAKTSLNRCHTRRFSDVYGESSDEIKFWTFFPDQRQHSRGLIAAACHTGRYR</sequence>
<evidence type="ECO:0000256" key="4">
    <source>
        <dbReference type="ARBA" id="ARBA00006267"/>
    </source>
</evidence>
<proteinExistence type="inferred from homology"/>
<evidence type="ECO:0000256" key="13">
    <source>
        <dbReference type="ARBA" id="ARBA00023002"/>
    </source>
</evidence>
<evidence type="ECO:0000256" key="3">
    <source>
        <dbReference type="ARBA" id="ARBA00001970"/>
    </source>
</evidence>